<evidence type="ECO:0000313" key="1">
    <source>
        <dbReference type="EMBL" id="AZA47553.1"/>
    </source>
</evidence>
<sequence length="62" mass="7648">MSIFIFFNTFLISFQQFKSWGHKFSQNLEFPTFLTLFFLNMATFYDSLYKRIILYCFKFTNI</sequence>
<proteinExistence type="predicted"/>
<gene>
    <name evidence="1" type="ORF">EG346_04835</name>
</gene>
<name>A0A3G6M2S2_CHRCU</name>
<organism evidence="1 2">
    <name type="scientific">Chryseobacterium carnipullorum</name>
    <dbReference type="NCBI Taxonomy" id="1124835"/>
    <lineage>
        <taxon>Bacteria</taxon>
        <taxon>Pseudomonadati</taxon>
        <taxon>Bacteroidota</taxon>
        <taxon>Flavobacteriia</taxon>
        <taxon>Flavobacteriales</taxon>
        <taxon>Weeksellaceae</taxon>
        <taxon>Chryseobacterium group</taxon>
        <taxon>Chryseobacterium</taxon>
    </lineage>
</organism>
<protein>
    <submittedName>
        <fullName evidence="1">Uncharacterized protein</fullName>
    </submittedName>
</protein>
<dbReference type="KEGG" id="ccau:EG346_04835"/>
<dbReference type="AlphaFoldDB" id="A0A3G6M2S2"/>
<dbReference type="Proteomes" id="UP000273270">
    <property type="component" value="Chromosome"/>
</dbReference>
<keyword evidence="2" id="KW-1185">Reference proteome</keyword>
<reference evidence="2" key="1">
    <citation type="submission" date="2018-11" db="EMBL/GenBank/DDBJ databases">
        <title>Proposal to divide the Flavobacteriaceae and reorganize its genera based on Amino Acid Identity values calculated from whole genome sequences.</title>
        <authorList>
            <person name="Nicholson A.C."/>
            <person name="Gulvik C.A."/>
            <person name="Whitney A.M."/>
            <person name="Humrighouse B.W."/>
            <person name="Bell M."/>
            <person name="Holmes B."/>
            <person name="Steigerwalt A.G."/>
            <person name="Villarma A."/>
            <person name="Sheth M."/>
            <person name="Batra D."/>
            <person name="Pryor J."/>
            <person name="Bernardet J.-F."/>
            <person name="Hugo C."/>
            <person name="Kampfer P."/>
            <person name="Newman J."/>
            <person name="McQuiston J.R."/>
        </authorList>
    </citation>
    <scope>NUCLEOTIDE SEQUENCE [LARGE SCALE GENOMIC DNA]</scope>
    <source>
        <strain evidence="2">G0188</strain>
    </source>
</reference>
<accession>A0A3G6M2S2</accession>
<evidence type="ECO:0000313" key="2">
    <source>
        <dbReference type="Proteomes" id="UP000273270"/>
    </source>
</evidence>
<dbReference type="EMBL" id="CP033920">
    <property type="protein sequence ID" value="AZA47553.1"/>
    <property type="molecule type" value="Genomic_DNA"/>
</dbReference>